<feature type="transmembrane region" description="Helical" evidence="7">
    <location>
        <begin position="12"/>
        <end position="30"/>
    </location>
</feature>
<feature type="domain" description="Acyltransferase 3" evidence="8">
    <location>
        <begin position="7"/>
        <end position="331"/>
    </location>
</feature>
<keyword evidence="3" id="KW-1003">Cell membrane</keyword>
<feature type="transmembrane region" description="Helical" evidence="7">
    <location>
        <begin position="249"/>
        <end position="270"/>
    </location>
</feature>
<sequence length="347" mass="40683">MVKKKLSFELMRILAFLMVVFNHVFHYLFYGLEISYEWNVTALLIVVVKPAVPIFMMMSGALLLRKEYSSKELMNKIISVFGVLLLFSLFYYYFDPELQKTEKTFIFLFLSGQISNALWYMYVYLAFLIVLPFIKKMVDTFNEQDYRKFFLILLFFSMLFPYLLRVLGADTSQNDFVKFILSPYLLYFVFGNYYINVKKGKLELLNNRSYLVPLIYLVTLIFSTGIIILSRSNLQDFSLWNNKADSFQYGVLSIALFLMLNKITITSKIMERGIIFLGSKTYFAYLISDFVIHSIYIDLLQRLDFFDNVLIKFTIISICIAIICILFSLILNLLLASSKKLVISIKK</sequence>
<organism evidence="9 10">
    <name type="scientific">Candidatus Enterococcus mansonii</name>
    <dbReference type="NCBI Taxonomy" id="1834181"/>
    <lineage>
        <taxon>Bacteria</taxon>
        <taxon>Bacillati</taxon>
        <taxon>Bacillota</taxon>
        <taxon>Bacilli</taxon>
        <taxon>Lactobacillales</taxon>
        <taxon>Enterococcaceae</taxon>
        <taxon>Enterococcus</taxon>
    </lineage>
</organism>
<keyword evidence="5 7" id="KW-1133">Transmembrane helix</keyword>
<evidence type="ECO:0000256" key="1">
    <source>
        <dbReference type="ARBA" id="ARBA00004651"/>
    </source>
</evidence>
<dbReference type="PANTHER" id="PTHR40074">
    <property type="entry name" value="O-ACETYLTRANSFERASE WECH"/>
    <property type="match status" value="1"/>
</dbReference>
<feature type="transmembrane region" description="Helical" evidence="7">
    <location>
        <begin position="176"/>
        <end position="197"/>
    </location>
</feature>
<comment type="caution">
    <text evidence="9">The sequence shown here is derived from an EMBL/GenBank/DDBJ whole genome shotgun (WGS) entry which is preliminary data.</text>
</comment>
<keyword evidence="6 7" id="KW-0472">Membrane</keyword>
<evidence type="ECO:0000259" key="8">
    <source>
        <dbReference type="Pfam" id="PF01757"/>
    </source>
</evidence>
<evidence type="ECO:0000256" key="3">
    <source>
        <dbReference type="ARBA" id="ARBA00022475"/>
    </source>
</evidence>
<name>A0ABU8ICG2_9ENTE</name>
<feature type="transmembrane region" description="Helical" evidence="7">
    <location>
        <begin position="282"/>
        <end position="301"/>
    </location>
</feature>
<dbReference type="RefSeq" id="WP_336576948.1">
    <property type="nucleotide sequence ID" value="NZ_NGLE02000001.1"/>
</dbReference>
<evidence type="ECO:0000256" key="4">
    <source>
        <dbReference type="ARBA" id="ARBA00022692"/>
    </source>
</evidence>
<evidence type="ECO:0000256" key="5">
    <source>
        <dbReference type="ARBA" id="ARBA00022989"/>
    </source>
</evidence>
<evidence type="ECO:0000313" key="10">
    <source>
        <dbReference type="Proteomes" id="UP000195139"/>
    </source>
</evidence>
<comment type="similarity">
    <text evidence="2">Belongs to the acyltransferase 3 family.</text>
</comment>
<gene>
    <name evidence="9" type="ORF">A5880_000700</name>
</gene>
<comment type="subcellular location">
    <subcellularLocation>
        <location evidence="1">Cell membrane</location>
        <topology evidence="1">Multi-pass membrane protein</topology>
    </subcellularLocation>
</comment>
<dbReference type="Proteomes" id="UP000195139">
    <property type="component" value="Unassembled WGS sequence"/>
</dbReference>
<feature type="transmembrane region" description="Helical" evidence="7">
    <location>
        <begin position="209"/>
        <end position="229"/>
    </location>
</feature>
<dbReference type="EMBL" id="NGLE02000001">
    <property type="protein sequence ID" value="MEI5993159.1"/>
    <property type="molecule type" value="Genomic_DNA"/>
</dbReference>
<evidence type="ECO:0000256" key="2">
    <source>
        <dbReference type="ARBA" id="ARBA00007400"/>
    </source>
</evidence>
<dbReference type="PANTHER" id="PTHR40074:SF2">
    <property type="entry name" value="O-ACETYLTRANSFERASE WECH"/>
    <property type="match status" value="1"/>
</dbReference>
<evidence type="ECO:0000256" key="6">
    <source>
        <dbReference type="ARBA" id="ARBA00023136"/>
    </source>
</evidence>
<evidence type="ECO:0000256" key="7">
    <source>
        <dbReference type="SAM" id="Phobius"/>
    </source>
</evidence>
<feature type="transmembrane region" description="Helical" evidence="7">
    <location>
        <begin position="146"/>
        <end position="164"/>
    </location>
</feature>
<protein>
    <recommendedName>
        <fullName evidence="8">Acyltransferase 3 domain-containing protein</fullName>
    </recommendedName>
</protein>
<dbReference type="Pfam" id="PF01757">
    <property type="entry name" value="Acyl_transf_3"/>
    <property type="match status" value="1"/>
</dbReference>
<keyword evidence="4 7" id="KW-0812">Transmembrane</keyword>
<dbReference type="InterPro" id="IPR002656">
    <property type="entry name" value="Acyl_transf_3_dom"/>
</dbReference>
<reference evidence="9" key="1">
    <citation type="submission" date="2018-07" db="EMBL/GenBank/DDBJ databases">
        <title>The Genome Sequence of Enterococcus sp. DIV0659b.</title>
        <authorList>
            <consortium name="The Broad Institute Genomics Platform"/>
            <consortium name="The Broad Institute Genomic Center for Infectious Diseases"/>
            <person name="Earl A."/>
            <person name="Manson A."/>
            <person name="Schwartman J."/>
            <person name="Gilmore M."/>
            <person name="Abouelleil A."/>
            <person name="Cao P."/>
            <person name="Chapman S."/>
            <person name="Cusick C."/>
            <person name="Shea T."/>
            <person name="Young S."/>
            <person name="Neafsey D."/>
            <person name="Nusbaum C."/>
            <person name="Birren B."/>
        </authorList>
    </citation>
    <scope>NUCLEOTIDE SEQUENCE [LARGE SCALE GENOMIC DNA]</scope>
    <source>
        <strain evidence="9">4G2_DIV0659</strain>
    </source>
</reference>
<feature type="transmembrane region" description="Helical" evidence="7">
    <location>
        <begin position="42"/>
        <end position="64"/>
    </location>
</feature>
<feature type="transmembrane region" description="Helical" evidence="7">
    <location>
        <begin position="313"/>
        <end position="336"/>
    </location>
</feature>
<feature type="transmembrane region" description="Helical" evidence="7">
    <location>
        <begin position="114"/>
        <end position="134"/>
    </location>
</feature>
<proteinExistence type="inferred from homology"/>
<keyword evidence="10" id="KW-1185">Reference proteome</keyword>
<evidence type="ECO:0000313" key="9">
    <source>
        <dbReference type="EMBL" id="MEI5993159.1"/>
    </source>
</evidence>
<feature type="transmembrane region" description="Helical" evidence="7">
    <location>
        <begin position="76"/>
        <end position="94"/>
    </location>
</feature>
<accession>A0ABU8ICG2</accession>